<dbReference type="AlphaFoldDB" id="A0AAV8XJS0"/>
<keyword evidence="3 11" id="KW-0328">Glycosyltransferase</keyword>
<protein>
    <recommendedName>
        <fullName evidence="11">Hexosyltransferase</fullName>
        <ecNumber evidence="11">2.4.1.-</ecNumber>
    </recommendedName>
</protein>
<evidence type="ECO:0000256" key="10">
    <source>
        <dbReference type="ARBA" id="ARBA00023180"/>
    </source>
</evidence>
<evidence type="ECO:0000313" key="13">
    <source>
        <dbReference type="Proteomes" id="UP001162156"/>
    </source>
</evidence>
<keyword evidence="8 11" id="KW-0333">Golgi apparatus</keyword>
<reference evidence="12" key="1">
    <citation type="journal article" date="2023" name="Insect Mol. Biol.">
        <title>Genome sequencing provides insights into the evolution of gene families encoding plant cell wall-degrading enzymes in longhorned beetles.</title>
        <authorList>
            <person name="Shin N.R."/>
            <person name="Okamura Y."/>
            <person name="Kirsch R."/>
            <person name="Pauchet Y."/>
        </authorList>
    </citation>
    <scope>NUCLEOTIDE SEQUENCE</scope>
    <source>
        <strain evidence="12">RBIC_L_NR</strain>
    </source>
</reference>
<organism evidence="12 13">
    <name type="scientific">Rhamnusium bicolor</name>
    <dbReference type="NCBI Taxonomy" id="1586634"/>
    <lineage>
        <taxon>Eukaryota</taxon>
        <taxon>Metazoa</taxon>
        <taxon>Ecdysozoa</taxon>
        <taxon>Arthropoda</taxon>
        <taxon>Hexapoda</taxon>
        <taxon>Insecta</taxon>
        <taxon>Pterygota</taxon>
        <taxon>Neoptera</taxon>
        <taxon>Endopterygota</taxon>
        <taxon>Coleoptera</taxon>
        <taxon>Polyphaga</taxon>
        <taxon>Cucujiformia</taxon>
        <taxon>Chrysomeloidea</taxon>
        <taxon>Cerambycidae</taxon>
        <taxon>Lepturinae</taxon>
        <taxon>Rhagiini</taxon>
        <taxon>Rhamnusium</taxon>
    </lineage>
</organism>
<keyword evidence="9" id="KW-0472">Membrane</keyword>
<evidence type="ECO:0000256" key="6">
    <source>
        <dbReference type="ARBA" id="ARBA00022968"/>
    </source>
</evidence>
<keyword evidence="13" id="KW-1185">Reference proteome</keyword>
<dbReference type="Pfam" id="PF01762">
    <property type="entry name" value="Galactosyl_T"/>
    <property type="match status" value="1"/>
</dbReference>
<dbReference type="EC" id="2.4.1.-" evidence="11"/>
<dbReference type="Proteomes" id="UP001162156">
    <property type="component" value="Unassembled WGS sequence"/>
</dbReference>
<proteinExistence type="inferred from homology"/>
<dbReference type="InterPro" id="IPR002659">
    <property type="entry name" value="Glyco_trans_31"/>
</dbReference>
<keyword evidence="7" id="KW-1133">Transmembrane helix</keyword>
<evidence type="ECO:0000256" key="8">
    <source>
        <dbReference type="ARBA" id="ARBA00023034"/>
    </source>
</evidence>
<comment type="similarity">
    <text evidence="2 11">Belongs to the glycosyltransferase 31 family.</text>
</comment>
<keyword evidence="10" id="KW-0325">Glycoprotein</keyword>
<dbReference type="GO" id="GO:0016758">
    <property type="term" value="F:hexosyltransferase activity"/>
    <property type="evidence" value="ECO:0007669"/>
    <property type="project" value="InterPro"/>
</dbReference>
<dbReference type="PANTHER" id="PTHR11214:SF376">
    <property type="entry name" value="HEXOSYLTRANSFERASE"/>
    <property type="match status" value="1"/>
</dbReference>
<dbReference type="EMBL" id="JANEYF010003100">
    <property type="protein sequence ID" value="KAJ8939276.1"/>
    <property type="molecule type" value="Genomic_DNA"/>
</dbReference>
<keyword evidence="4" id="KW-0808">Transferase</keyword>
<evidence type="ECO:0000256" key="5">
    <source>
        <dbReference type="ARBA" id="ARBA00022692"/>
    </source>
</evidence>
<dbReference type="Gene3D" id="3.90.550.50">
    <property type="match status" value="1"/>
</dbReference>
<keyword evidence="5" id="KW-0812">Transmembrane</keyword>
<dbReference type="GO" id="GO:0006493">
    <property type="term" value="P:protein O-linked glycosylation"/>
    <property type="evidence" value="ECO:0007669"/>
    <property type="project" value="TreeGrafter"/>
</dbReference>
<keyword evidence="6" id="KW-0735">Signal-anchor</keyword>
<evidence type="ECO:0000256" key="4">
    <source>
        <dbReference type="ARBA" id="ARBA00022679"/>
    </source>
</evidence>
<dbReference type="GO" id="GO:0000139">
    <property type="term" value="C:Golgi membrane"/>
    <property type="evidence" value="ECO:0007669"/>
    <property type="project" value="UniProtKB-SubCell"/>
</dbReference>
<dbReference type="FunFam" id="3.90.550.50:FF:000001">
    <property type="entry name" value="Hexosyltransferase"/>
    <property type="match status" value="1"/>
</dbReference>
<evidence type="ECO:0000256" key="1">
    <source>
        <dbReference type="ARBA" id="ARBA00004323"/>
    </source>
</evidence>
<sequence>MICGVKQPILLVLVHSAPENFEKRKAIRETWGQDQEGVKLLFMLGIANESEVEKTLEEENVQYKDFVQGNFIDTYHNLTYKHVMVLKYAVYHCPEAKFLLKVDDDVFVNMPNLKIFMKLFMAQNSERKKILCSRMCGNPVLREGRWGVEISEYPESMYPNHCSGFAILYPHDTIFALYSEAQKTKYFWIDDVHVSGTLAKKLCVTHIGLEELILSDDEVVEIVDSSFINNTKPFLFGRMNLDVHQIRILWDFVSKYTPKKVILDYLNY</sequence>
<dbReference type="PANTHER" id="PTHR11214">
    <property type="entry name" value="BETA-1,3-N-ACETYLGLUCOSAMINYLTRANSFERASE"/>
    <property type="match status" value="1"/>
</dbReference>
<name>A0AAV8XJS0_9CUCU</name>
<accession>A0AAV8XJS0</accession>
<evidence type="ECO:0000256" key="7">
    <source>
        <dbReference type="ARBA" id="ARBA00022989"/>
    </source>
</evidence>
<evidence type="ECO:0000256" key="11">
    <source>
        <dbReference type="RuleBase" id="RU363063"/>
    </source>
</evidence>
<evidence type="ECO:0000313" key="12">
    <source>
        <dbReference type="EMBL" id="KAJ8939276.1"/>
    </source>
</evidence>
<evidence type="ECO:0000256" key="3">
    <source>
        <dbReference type="ARBA" id="ARBA00022676"/>
    </source>
</evidence>
<comment type="caution">
    <text evidence="12">The sequence shown here is derived from an EMBL/GenBank/DDBJ whole genome shotgun (WGS) entry which is preliminary data.</text>
</comment>
<evidence type="ECO:0000256" key="9">
    <source>
        <dbReference type="ARBA" id="ARBA00023136"/>
    </source>
</evidence>
<comment type="subcellular location">
    <subcellularLocation>
        <location evidence="1 11">Golgi apparatus membrane</location>
        <topology evidence="1 11">Single-pass type II membrane protein</topology>
    </subcellularLocation>
</comment>
<gene>
    <name evidence="12" type="ORF">NQ314_011186</name>
</gene>
<evidence type="ECO:0000256" key="2">
    <source>
        <dbReference type="ARBA" id="ARBA00008661"/>
    </source>
</evidence>